<keyword evidence="1" id="KW-0677">Repeat</keyword>
<keyword evidence="2" id="KW-0040">ANK repeat</keyword>
<feature type="repeat" description="ANK" evidence="2">
    <location>
        <begin position="1020"/>
        <end position="1043"/>
    </location>
</feature>
<reference evidence="6" key="1">
    <citation type="submission" date="2023-01" db="EMBL/GenBank/DDBJ databases">
        <title>Colletotrichum chrysophilum M932 genome sequence.</title>
        <authorList>
            <person name="Baroncelli R."/>
        </authorList>
    </citation>
    <scope>NUCLEOTIDE SEQUENCE</scope>
    <source>
        <strain evidence="6">M932</strain>
    </source>
</reference>
<dbReference type="InterPro" id="IPR056125">
    <property type="entry name" value="DUF7708"/>
</dbReference>
<dbReference type="Gene3D" id="3.40.50.300">
    <property type="entry name" value="P-loop containing nucleotide triphosphate hydrolases"/>
    <property type="match status" value="1"/>
</dbReference>
<dbReference type="Pfam" id="PF00023">
    <property type="entry name" value="Ank"/>
    <property type="match status" value="1"/>
</dbReference>
<feature type="repeat" description="ANK" evidence="2">
    <location>
        <begin position="1054"/>
        <end position="1086"/>
    </location>
</feature>
<evidence type="ECO:0000259" key="4">
    <source>
        <dbReference type="Pfam" id="PF24809"/>
    </source>
</evidence>
<comment type="caution">
    <text evidence="6">The sequence shown here is derived from an EMBL/GenBank/DDBJ whole genome shotgun (WGS) entry which is preliminary data.</text>
</comment>
<feature type="repeat" description="ANK" evidence="2">
    <location>
        <begin position="1087"/>
        <end position="1112"/>
    </location>
</feature>
<feature type="domain" description="Nephrocystin 3-like N-terminal" evidence="5">
    <location>
        <begin position="295"/>
        <end position="470"/>
    </location>
</feature>
<dbReference type="InterPro" id="IPR056884">
    <property type="entry name" value="NPHP3-like_N"/>
</dbReference>
<dbReference type="InterPro" id="IPR055530">
    <property type="entry name" value="DUF7104"/>
</dbReference>
<dbReference type="PROSITE" id="PS50088">
    <property type="entry name" value="ANK_REPEAT"/>
    <property type="match status" value="3"/>
</dbReference>
<dbReference type="InterPro" id="IPR027417">
    <property type="entry name" value="P-loop_NTPase"/>
</dbReference>
<protein>
    <submittedName>
        <fullName evidence="6">Ankyrin repeat protein</fullName>
    </submittedName>
</protein>
<proteinExistence type="predicted"/>
<dbReference type="PROSITE" id="PS50297">
    <property type="entry name" value="ANK_REP_REGION"/>
    <property type="match status" value="2"/>
</dbReference>
<sequence length="1157" mass="129389">MATQASDVMCVARSLRPDSDSLWAEAFNMLDDDLKTQINHTHNTKQDVLDKLLATTEKARQGLTDKSWSYRRKNGEKVIVRDVLVKVTKWVNHFKGVVDVAVSYDPVHAALPWAGVRFLLDAAMGDLTTYNELLDNTSNVAEVICRNTLVERIIQKAQSETADELRRALTKLYASIMAYLAKAVAYYQQNTFKRVLHNGLLSSSDLDAASNAIKQAQDDVTRSSDVFGLSSQLQVQAGLQEMLERFNAPVRRWDETLHQMTDRFDRARRTAILSWISDEPYEMHHKLTHSEVLEGTGQWILCDPTFLHWANESASSILWLHGIPGSGKSKLTSVVVGQALQAFREKLAPAPVYFYCSRNPAEPGRSDPPRILASIARQLSTPSSLSSVLEPADAMFTQREETAFASGPLQVDETKGLILRLLEKYKDATVTIVIDALDECNPATRDILLDTLEFLLNASPCLLKVFVSSRDDQDIVYNLRKYPNLTLSSDCNTADIELFVRSETTRLVKKGSLLCYSERKEELCDKIVHELTCGAHGMFRWAALQLQALQKCCTDMAVQERLGRLPKTLRDLYQEIITNIEEYEAESDRRITQNALSWLLCGRKQLESAAFLEAVTATKNNPTRSISRDHLLQLCRNLVIFDSTIDAFRFSHLSVREFIEELAAYTTPCANALVAEACLAHLCCMRQEHSQRTPFDEYSIWFWPDHAQAAAAQRGIKLKTGFRRFFWDNQSSGFLSWHEEMEGLIERRPTWLKDHQRRRCCLSTYPTPAFVLAAYGLTGAVTTSQWKDLIRKRPINKNGQNCEEVMARYGERGMVQWAFNNEISFAISGVVLKAAAANEESGTEIMALLLDKRGDDIQITEEVVKAAAVNEEGGTEIMALLLDKRGDSTQITEEIVKAAAENWSRGAEIMALLLDKRGDDIQITEEVVKAAAANFNILEVMLQTRGRETIAMITRDTCLAAAACGDLESLRALSDHVLPELVDPEWESIGIFYRSAGDGDLNRIEHLLSTNTPSDTKDTFGRTPLWVAAAYGQEEVVRLLVSRPEVDVNSLSVSGRSPLFWPSAEGYENVVSLLIFAGAKPDFVDCDGETAISMAIKNGHERVVSLLLNSQAASVELTGKATEGRNRKDSVRPAAYVIAGLVLLMLVAWLMCRCTLQ</sequence>
<dbReference type="Pfam" id="PF24883">
    <property type="entry name" value="NPHP3_N"/>
    <property type="match status" value="1"/>
</dbReference>
<dbReference type="PANTHER" id="PTHR10039">
    <property type="entry name" value="AMELOGENIN"/>
    <property type="match status" value="1"/>
</dbReference>
<dbReference type="Gene3D" id="1.20.5.340">
    <property type="match status" value="2"/>
</dbReference>
<dbReference type="Gene3D" id="1.25.40.20">
    <property type="entry name" value="Ankyrin repeat-containing domain"/>
    <property type="match status" value="1"/>
</dbReference>
<dbReference type="InterPro" id="IPR002110">
    <property type="entry name" value="Ankyrin_rpt"/>
</dbReference>
<evidence type="ECO:0000259" key="5">
    <source>
        <dbReference type="Pfam" id="PF24883"/>
    </source>
</evidence>
<accession>A0AAD9EAQ9</accession>
<dbReference type="Pfam" id="PF24809">
    <property type="entry name" value="DUF7708"/>
    <property type="match status" value="1"/>
</dbReference>
<keyword evidence="7" id="KW-1185">Reference proteome</keyword>
<keyword evidence="3" id="KW-0472">Membrane</keyword>
<dbReference type="Pfam" id="PF12796">
    <property type="entry name" value="Ank_2"/>
    <property type="match status" value="1"/>
</dbReference>
<dbReference type="AlphaFoldDB" id="A0AAD9EAQ9"/>
<dbReference type="EMBL" id="JAQOWY010000875">
    <property type="protein sequence ID" value="KAK1838231.1"/>
    <property type="molecule type" value="Genomic_DNA"/>
</dbReference>
<feature type="transmembrane region" description="Helical" evidence="3">
    <location>
        <begin position="1134"/>
        <end position="1152"/>
    </location>
</feature>
<evidence type="ECO:0000313" key="6">
    <source>
        <dbReference type="EMBL" id="KAK1838231.1"/>
    </source>
</evidence>
<dbReference type="SUPFAM" id="SSF48403">
    <property type="entry name" value="Ankyrin repeat"/>
    <property type="match status" value="1"/>
</dbReference>
<name>A0AAD9EAQ9_9PEZI</name>
<evidence type="ECO:0000256" key="2">
    <source>
        <dbReference type="PROSITE-ProRule" id="PRU00023"/>
    </source>
</evidence>
<evidence type="ECO:0000256" key="1">
    <source>
        <dbReference type="ARBA" id="ARBA00022737"/>
    </source>
</evidence>
<gene>
    <name evidence="6" type="ORF">CCHR01_19145</name>
</gene>
<evidence type="ECO:0000256" key="3">
    <source>
        <dbReference type="SAM" id="Phobius"/>
    </source>
</evidence>
<dbReference type="Proteomes" id="UP001243330">
    <property type="component" value="Unassembled WGS sequence"/>
</dbReference>
<keyword evidence="3" id="KW-0812">Transmembrane</keyword>
<keyword evidence="3" id="KW-1133">Transmembrane helix</keyword>
<organism evidence="6 7">
    <name type="scientific">Colletotrichum chrysophilum</name>
    <dbReference type="NCBI Taxonomy" id="1836956"/>
    <lineage>
        <taxon>Eukaryota</taxon>
        <taxon>Fungi</taxon>
        <taxon>Dikarya</taxon>
        <taxon>Ascomycota</taxon>
        <taxon>Pezizomycotina</taxon>
        <taxon>Sordariomycetes</taxon>
        <taxon>Hypocreomycetidae</taxon>
        <taxon>Glomerellales</taxon>
        <taxon>Glomerellaceae</taxon>
        <taxon>Colletotrichum</taxon>
        <taxon>Colletotrichum gloeosporioides species complex</taxon>
    </lineage>
</organism>
<dbReference type="InterPro" id="IPR036770">
    <property type="entry name" value="Ankyrin_rpt-contain_sf"/>
</dbReference>
<evidence type="ECO:0000313" key="7">
    <source>
        <dbReference type="Proteomes" id="UP001243330"/>
    </source>
</evidence>
<dbReference type="PANTHER" id="PTHR10039:SF16">
    <property type="entry name" value="GPI INOSITOL-DEACYLASE"/>
    <property type="match status" value="1"/>
</dbReference>
<dbReference type="SUPFAM" id="SSF52540">
    <property type="entry name" value="P-loop containing nucleoside triphosphate hydrolases"/>
    <property type="match status" value="1"/>
</dbReference>
<feature type="domain" description="DUF7708" evidence="4">
    <location>
        <begin position="83"/>
        <end position="198"/>
    </location>
</feature>
<dbReference type="SMART" id="SM00248">
    <property type="entry name" value="ANK"/>
    <property type="match status" value="4"/>
</dbReference>
<dbReference type="Pfam" id="PF23397">
    <property type="entry name" value="DUF7104"/>
    <property type="match status" value="4"/>
</dbReference>